<dbReference type="PANTHER" id="PTHR43553">
    <property type="entry name" value="HEAVY METAL TRANSPORTER"/>
    <property type="match status" value="1"/>
</dbReference>
<dbReference type="Gene3D" id="3.40.50.300">
    <property type="entry name" value="P-loop containing nucleotide triphosphate hydrolases"/>
    <property type="match status" value="1"/>
</dbReference>
<comment type="similarity">
    <text evidence="2 10">Belongs to the ABC transporter superfamily.</text>
</comment>
<evidence type="ECO:0000256" key="9">
    <source>
        <dbReference type="ARBA" id="ARBA00025157"/>
    </source>
</evidence>
<comment type="subcellular location">
    <subcellularLocation>
        <location evidence="1 10">Cell membrane</location>
        <topology evidence="1 10">Peripheral membrane protein</topology>
    </subcellularLocation>
</comment>
<comment type="function">
    <text evidence="10">Part of an ABC transporter complex. Responsible for energy coupling to the transport system.</text>
</comment>
<keyword evidence="8 10" id="KW-0472">Membrane</keyword>
<dbReference type="GO" id="GO:0043190">
    <property type="term" value="C:ATP-binding cassette (ABC) transporter complex"/>
    <property type="evidence" value="ECO:0007669"/>
    <property type="project" value="TreeGrafter"/>
</dbReference>
<evidence type="ECO:0000313" key="13">
    <source>
        <dbReference type="Proteomes" id="UP000285376"/>
    </source>
</evidence>
<keyword evidence="4 10" id="KW-1003">Cell membrane</keyword>
<reference evidence="12 13" key="1">
    <citation type="submission" date="2018-08" db="EMBL/GenBank/DDBJ databases">
        <title>Whole genome sequence analysis of Dermacoccus abyssi bacteria isolated from Deep Mariana trench Micromonospora spp reveals genes involved in the environmental adaptation and production of secondary metabolites.</title>
        <authorList>
            <person name="Abdel-Mageed W.M."/>
            <person name="Lehri B."/>
            <person name="Nouioui I."/>
            <person name="Goodfellow I."/>
            <person name="Jaspars M."/>
            <person name="Karlyshev A."/>
        </authorList>
    </citation>
    <scope>NUCLEOTIDE SEQUENCE [LARGE SCALE GENOMIC DNA]</scope>
    <source>
        <strain evidence="12 13">MT1.1</strain>
    </source>
</reference>
<keyword evidence="5 10" id="KW-0547">Nucleotide-binding</keyword>
<name>A0A417Z250_9MICO</name>
<dbReference type="AlphaFoldDB" id="A0A417Z250"/>
<evidence type="ECO:0000256" key="3">
    <source>
        <dbReference type="ARBA" id="ARBA00022448"/>
    </source>
</evidence>
<keyword evidence="3 10" id="KW-0813">Transport</keyword>
<protein>
    <recommendedName>
        <fullName evidence="10">ABC transporter ATP-binding protein</fullName>
    </recommendedName>
</protein>
<dbReference type="CDD" id="cd03225">
    <property type="entry name" value="ABC_cobalt_CbiO_domain1"/>
    <property type="match status" value="1"/>
</dbReference>
<dbReference type="PANTHER" id="PTHR43553:SF24">
    <property type="entry name" value="ENERGY-COUPLING FACTOR TRANSPORTER ATP-BINDING PROTEIN ECFA1"/>
    <property type="match status" value="1"/>
</dbReference>
<dbReference type="NCBIfam" id="TIGR01166">
    <property type="entry name" value="cbiO"/>
    <property type="match status" value="1"/>
</dbReference>
<evidence type="ECO:0000256" key="2">
    <source>
        <dbReference type="ARBA" id="ARBA00005417"/>
    </source>
</evidence>
<dbReference type="InterPro" id="IPR027417">
    <property type="entry name" value="P-loop_NTPase"/>
</dbReference>
<dbReference type="Proteomes" id="UP000285376">
    <property type="component" value="Unassembled WGS sequence"/>
</dbReference>
<evidence type="ECO:0000256" key="4">
    <source>
        <dbReference type="ARBA" id="ARBA00022475"/>
    </source>
</evidence>
<dbReference type="SUPFAM" id="SSF52540">
    <property type="entry name" value="P-loop containing nucleoside triphosphate hydrolases"/>
    <property type="match status" value="1"/>
</dbReference>
<evidence type="ECO:0000259" key="11">
    <source>
        <dbReference type="PROSITE" id="PS50893"/>
    </source>
</evidence>
<dbReference type="PROSITE" id="PS00211">
    <property type="entry name" value="ABC_TRANSPORTER_1"/>
    <property type="match status" value="1"/>
</dbReference>
<dbReference type="FunFam" id="3.40.50.300:FF:000224">
    <property type="entry name" value="Energy-coupling factor transporter ATP-binding protein EcfA"/>
    <property type="match status" value="1"/>
</dbReference>
<evidence type="ECO:0000256" key="1">
    <source>
        <dbReference type="ARBA" id="ARBA00004202"/>
    </source>
</evidence>
<keyword evidence="7" id="KW-1278">Translocase</keyword>
<evidence type="ECO:0000313" key="12">
    <source>
        <dbReference type="EMBL" id="RHW44687.1"/>
    </source>
</evidence>
<accession>A0A417Z250</accession>
<dbReference type="SMART" id="SM00382">
    <property type="entry name" value="AAA"/>
    <property type="match status" value="1"/>
</dbReference>
<dbReference type="GO" id="GO:0006824">
    <property type="term" value="P:cobalt ion transport"/>
    <property type="evidence" value="ECO:0007669"/>
    <property type="project" value="InterPro"/>
</dbReference>
<dbReference type="InterPro" id="IPR003439">
    <property type="entry name" value="ABC_transporter-like_ATP-bd"/>
</dbReference>
<dbReference type="InterPro" id="IPR005876">
    <property type="entry name" value="Co_trans_ATP-bd"/>
</dbReference>
<dbReference type="InterPro" id="IPR015856">
    <property type="entry name" value="ABC_transpr_CbiO/EcfA_su"/>
</dbReference>
<dbReference type="PROSITE" id="PS50893">
    <property type="entry name" value="ABC_TRANSPORTER_2"/>
    <property type="match status" value="1"/>
</dbReference>
<proteinExistence type="inferred from homology"/>
<dbReference type="InterPro" id="IPR017871">
    <property type="entry name" value="ABC_transporter-like_CS"/>
</dbReference>
<gene>
    <name evidence="12" type="ORF">D1832_11535</name>
</gene>
<comment type="function">
    <text evidence="9">Probably part of an ABC transporter complex. Responsible for energy coupling to the transport system.</text>
</comment>
<dbReference type="EMBL" id="QWLM01000014">
    <property type="protein sequence ID" value="RHW44687.1"/>
    <property type="molecule type" value="Genomic_DNA"/>
</dbReference>
<sequence>MSALALHGVSVRYGRDAWVLRDADVEVEAGRRLALIGANGAGKTTLLRTLSGSLRPTAGEVLVDETPLNFKRTALTAHRRAVQLVLQDPDDQLFSADVHAEISYGPTNLGLDLDAVRARVAETAELLGITELLTRPVHHLSYGQRKRVALAGAVAMQPRFLLLDEPTAGLDPAGCAALLACLGRLEGAGTTVVLSTHDMALVWEWADTVTLLDAGRAVSDDAGALLGDADLLRHAQLDRPWQADLLDAAGLPVSAADRPRSRADVLAAALHR</sequence>
<dbReference type="RefSeq" id="WP_118914184.1">
    <property type="nucleotide sequence ID" value="NZ_CBCRVH010000014.1"/>
</dbReference>
<dbReference type="InterPro" id="IPR050095">
    <property type="entry name" value="ECF_ABC_transporter_ATP-bd"/>
</dbReference>
<evidence type="ECO:0000256" key="7">
    <source>
        <dbReference type="ARBA" id="ARBA00022967"/>
    </source>
</evidence>
<feature type="domain" description="ABC transporter" evidence="11">
    <location>
        <begin position="4"/>
        <end position="239"/>
    </location>
</feature>
<evidence type="ECO:0000256" key="10">
    <source>
        <dbReference type="RuleBase" id="RU364103"/>
    </source>
</evidence>
<evidence type="ECO:0000256" key="6">
    <source>
        <dbReference type="ARBA" id="ARBA00022840"/>
    </source>
</evidence>
<evidence type="ECO:0000256" key="5">
    <source>
        <dbReference type="ARBA" id="ARBA00022741"/>
    </source>
</evidence>
<keyword evidence="6 10" id="KW-0067">ATP-binding</keyword>
<organism evidence="12 13">
    <name type="scientific">Dermacoccus abyssi</name>
    <dbReference type="NCBI Taxonomy" id="322596"/>
    <lineage>
        <taxon>Bacteria</taxon>
        <taxon>Bacillati</taxon>
        <taxon>Actinomycetota</taxon>
        <taxon>Actinomycetes</taxon>
        <taxon>Micrococcales</taxon>
        <taxon>Dermacoccaceae</taxon>
        <taxon>Dermacoccus</taxon>
    </lineage>
</organism>
<dbReference type="InterPro" id="IPR003593">
    <property type="entry name" value="AAA+_ATPase"/>
</dbReference>
<dbReference type="GO" id="GO:0042626">
    <property type="term" value="F:ATPase-coupled transmembrane transporter activity"/>
    <property type="evidence" value="ECO:0007669"/>
    <property type="project" value="TreeGrafter"/>
</dbReference>
<evidence type="ECO:0000256" key="8">
    <source>
        <dbReference type="ARBA" id="ARBA00023136"/>
    </source>
</evidence>
<comment type="caution">
    <text evidence="12">The sequence shown here is derived from an EMBL/GenBank/DDBJ whole genome shotgun (WGS) entry which is preliminary data.</text>
</comment>
<dbReference type="Pfam" id="PF00005">
    <property type="entry name" value="ABC_tran"/>
    <property type="match status" value="1"/>
</dbReference>
<dbReference type="GO" id="GO:0005524">
    <property type="term" value="F:ATP binding"/>
    <property type="evidence" value="ECO:0007669"/>
    <property type="project" value="UniProtKB-UniRule"/>
</dbReference>
<dbReference type="GO" id="GO:0016887">
    <property type="term" value="F:ATP hydrolysis activity"/>
    <property type="evidence" value="ECO:0007669"/>
    <property type="project" value="InterPro"/>
</dbReference>